<dbReference type="AlphaFoldDB" id="A0AAV4P3M8"/>
<keyword evidence="2" id="KW-1185">Reference proteome</keyword>
<reference evidence="1 2" key="1">
    <citation type="submission" date="2021-06" db="EMBL/GenBank/DDBJ databases">
        <title>Caerostris extrusa draft genome.</title>
        <authorList>
            <person name="Kono N."/>
            <person name="Arakawa K."/>
        </authorList>
    </citation>
    <scope>NUCLEOTIDE SEQUENCE [LARGE SCALE GENOMIC DNA]</scope>
</reference>
<evidence type="ECO:0000313" key="2">
    <source>
        <dbReference type="Proteomes" id="UP001054945"/>
    </source>
</evidence>
<dbReference type="EMBL" id="BPLR01003953">
    <property type="protein sequence ID" value="GIX90590.1"/>
    <property type="molecule type" value="Genomic_DNA"/>
</dbReference>
<proteinExistence type="predicted"/>
<organism evidence="1 2">
    <name type="scientific">Caerostris extrusa</name>
    <name type="common">Bark spider</name>
    <name type="synonym">Caerostris bankana</name>
    <dbReference type="NCBI Taxonomy" id="172846"/>
    <lineage>
        <taxon>Eukaryota</taxon>
        <taxon>Metazoa</taxon>
        <taxon>Ecdysozoa</taxon>
        <taxon>Arthropoda</taxon>
        <taxon>Chelicerata</taxon>
        <taxon>Arachnida</taxon>
        <taxon>Araneae</taxon>
        <taxon>Araneomorphae</taxon>
        <taxon>Entelegynae</taxon>
        <taxon>Araneoidea</taxon>
        <taxon>Araneidae</taxon>
        <taxon>Caerostris</taxon>
    </lineage>
</organism>
<evidence type="ECO:0000313" key="1">
    <source>
        <dbReference type="EMBL" id="GIX90590.1"/>
    </source>
</evidence>
<gene>
    <name evidence="1" type="ORF">CEXT_242871</name>
</gene>
<name>A0AAV4P3M8_CAEEX</name>
<protein>
    <submittedName>
        <fullName evidence="1">Uncharacterized protein</fullName>
    </submittedName>
</protein>
<dbReference type="Proteomes" id="UP001054945">
    <property type="component" value="Unassembled WGS sequence"/>
</dbReference>
<accession>A0AAV4P3M8</accession>
<sequence length="121" mass="13793">MAVLKPEKLVDLILFLNIEEFRLVDINIDRTSIDTSRNVLFGDDENKPIHKLLHREKAFEQRPSGSHGNRLLISSRYRAPIKSRQTMSCKVKGGRMLSSVADWYTVDLCPSVLIALVARTK</sequence>
<comment type="caution">
    <text evidence="1">The sequence shown here is derived from an EMBL/GenBank/DDBJ whole genome shotgun (WGS) entry which is preliminary data.</text>
</comment>